<gene>
    <name evidence="2" type="ORF">DKG74_20550</name>
</gene>
<dbReference type="Proteomes" id="UP000245461">
    <property type="component" value="Unassembled WGS sequence"/>
</dbReference>
<organism evidence="2 3">
    <name type="scientific">Zavarzinia aquatilis</name>
    <dbReference type="NCBI Taxonomy" id="2211142"/>
    <lineage>
        <taxon>Bacteria</taxon>
        <taxon>Pseudomonadati</taxon>
        <taxon>Pseudomonadota</taxon>
        <taxon>Alphaproteobacteria</taxon>
        <taxon>Rhodospirillales</taxon>
        <taxon>Zavarziniaceae</taxon>
        <taxon>Zavarzinia</taxon>
    </lineage>
</organism>
<sequence>MAKLKPTPKDTEGAPLEAGAITPPPTDQVDGVSEGGSDAALASDSATSAAAAEAALVEIARPPILPDEVIWSKMSWAEREEAGGDRALVEVARLVGVKPDEVFDFRAWPKGLSVVTTAGQKIQIAFGGGDE</sequence>
<accession>A0A317DSP4</accession>
<reference evidence="2 3" key="1">
    <citation type="submission" date="2018-05" db="EMBL/GenBank/DDBJ databases">
        <title>Zavarzinia sp. HR-AS.</title>
        <authorList>
            <person name="Lee Y."/>
            <person name="Jeon C.O."/>
        </authorList>
    </citation>
    <scope>NUCLEOTIDE SEQUENCE [LARGE SCALE GENOMIC DNA]</scope>
    <source>
        <strain evidence="2 3">HR-AS</strain>
    </source>
</reference>
<name>A0A317DSP4_9PROT</name>
<evidence type="ECO:0000256" key="1">
    <source>
        <dbReference type="SAM" id="MobiDB-lite"/>
    </source>
</evidence>
<evidence type="ECO:0000313" key="2">
    <source>
        <dbReference type="EMBL" id="PWR17681.1"/>
    </source>
</evidence>
<feature type="region of interest" description="Disordered" evidence="1">
    <location>
        <begin position="1"/>
        <end position="45"/>
    </location>
</feature>
<dbReference type="EMBL" id="QGLE01000021">
    <property type="protein sequence ID" value="PWR17681.1"/>
    <property type="molecule type" value="Genomic_DNA"/>
</dbReference>
<proteinExistence type="predicted"/>
<protein>
    <submittedName>
        <fullName evidence="2">Uncharacterized protein</fullName>
    </submittedName>
</protein>
<keyword evidence="3" id="KW-1185">Reference proteome</keyword>
<evidence type="ECO:0000313" key="3">
    <source>
        <dbReference type="Proteomes" id="UP000245461"/>
    </source>
</evidence>
<dbReference type="AlphaFoldDB" id="A0A317DSP4"/>
<dbReference type="RefSeq" id="WP_109908054.1">
    <property type="nucleotide sequence ID" value="NZ_QGLE01000021.1"/>
</dbReference>
<feature type="compositionally biased region" description="Low complexity" evidence="1">
    <location>
        <begin position="35"/>
        <end position="45"/>
    </location>
</feature>
<comment type="caution">
    <text evidence="2">The sequence shown here is derived from an EMBL/GenBank/DDBJ whole genome shotgun (WGS) entry which is preliminary data.</text>
</comment>